<evidence type="ECO:0000256" key="2">
    <source>
        <dbReference type="ARBA" id="ARBA00010923"/>
    </source>
</evidence>
<comment type="catalytic activity">
    <reaction evidence="9">
        <text>a 2'-deoxyadenosine in DNA + S-adenosyl-L-methionine = an N(6)-methyl-2'-deoxyadenosine in DNA + S-adenosyl-L-homocysteine + H(+)</text>
        <dbReference type="Rhea" id="RHEA:15197"/>
        <dbReference type="Rhea" id="RHEA-COMP:12418"/>
        <dbReference type="Rhea" id="RHEA-COMP:12419"/>
        <dbReference type="ChEBI" id="CHEBI:15378"/>
        <dbReference type="ChEBI" id="CHEBI:57856"/>
        <dbReference type="ChEBI" id="CHEBI:59789"/>
        <dbReference type="ChEBI" id="CHEBI:90615"/>
        <dbReference type="ChEBI" id="CHEBI:90616"/>
        <dbReference type="EC" id="2.1.1.72"/>
    </reaction>
</comment>
<evidence type="ECO:0000256" key="8">
    <source>
        <dbReference type="ARBA" id="ARBA00023125"/>
    </source>
</evidence>
<dbReference type="AlphaFoldDB" id="A0A2U8FFT5"/>
<comment type="similarity">
    <text evidence="2">Belongs to the type-I restriction system S methylase family.</text>
</comment>
<evidence type="ECO:0000313" key="13">
    <source>
        <dbReference type="Proteomes" id="UP000244890"/>
    </source>
</evidence>
<dbReference type="EMBL" id="CP021886">
    <property type="protein sequence ID" value="AWI34898.1"/>
    <property type="molecule type" value="Genomic_DNA"/>
</dbReference>
<dbReference type="GO" id="GO:0008170">
    <property type="term" value="F:N-methyltransferase activity"/>
    <property type="evidence" value="ECO:0007669"/>
    <property type="project" value="InterPro"/>
</dbReference>
<accession>A0A2U8FFT5</accession>
<protein>
    <recommendedName>
        <fullName evidence="3">site-specific DNA-methyltransferase (adenine-specific)</fullName>
        <ecNumber evidence="3">2.1.1.72</ecNumber>
    </recommendedName>
</protein>
<dbReference type="KEGG" id="had:CDV25_09090"/>
<keyword evidence="4" id="KW-0489">Methyltransferase</keyword>
<evidence type="ECO:0000313" key="12">
    <source>
        <dbReference type="EMBL" id="AWI34898.1"/>
    </source>
</evidence>
<dbReference type="InterPro" id="IPR002052">
    <property type="entry name" value="DNA_methylase_N6_adenine_CS"/>
</dbReference>
<proteinExistence type="inferred from homology"/>
<dbReference type="REBASE" id="250566">
    <property type="entry name" value="Hap1501ORF9090P"/>
</dbReference>
<dbReference type="PANTHER" id="PTHR42933:SF1">
    <property type="entry name" value="SITE-SPECIFIC DNA-METHYLTRANSFERASE (ADENINE-SPECIFIC)"/>
    <property type="match status" value="1"/>
</dbReference>
<sequence>MTNFIINSLPTLSNNAKILDFACGAGHFLTEFIAHNQNAKLYGIEKNKDLSKVAKTACIFHNPESKSQIIFQDALDFIKENYKDEFENESFDLILSNPPYSVKGFLSNLDKALNAFSLSQSIDSKSYDKNNAIECFFVERAKQFLKEGGYFALILPVSILQKGGIYEKTRELLLAHFKLLCLVELNSRTFGSTGTQTIILFAKRVKKYDEDLISRLKDSNFSDEALSDDINDENFLKNYCEFMGYEYESFKKFMCEGVLSENLKDSNAFKEYLADYESSKPKVFKKQKLSENDKKALFEKSKFFQNNLDSKTYKKQYGEFLKSDAYNKAEENLRFQNFLNQVKDLECEKMLYFAYIKDEKVLILKSPSDKNKEGKSNKANIVKFLGYDWSNRKGDEGIKYITNKPIDFELKESDEDSDEEKKQKEVLRNINSVKFIQTPLYNPSDKEDNTKLAYALKSFMEQDSNNALSLDNLLESLQSSEQDIYTLFSAQCKELLDFSRAEFSKAISLNPKNLTIFSNPFENSQFKLVKLGEILKSLGKGKRPASFESKNGVINFYKSSLEVYKCNTYDFNTEALIIGDGGSANIHYENGKFSSSDHTYIFTNLKEDVFLRYVYFIIRNNLELLEAGFKGIALKNIAKEFIENGVKIPLPPLEIQKQIVNECEKVEEQYNTIRMSIEEYQKLIKAILVKCGICEADTAQSANSAGEGGIMPLLAA</sequence>
<evidence type="ECO:0000256" key="9">
    <source>
        <dbReference type="ARBA" id="ARBA00047942"/>
    </source>
</evidence>
<dbReference type="SUPFAM" id="SSF116734">
    <property type="entry name" value="DNA methylase specificity domain"/>
    <property type="match status" value="1"/>
</dbReference>
<reference evidence="12 13" key="1">
    <citation type="submission" date="2017-06" db="EMBL/GenBank/DDBJ databases">
        <title>Complete genome of Helicobacter apodemus.</title>
        <authorList>
            <person name="Cho S."/>
        </authorList>
    </citation>
    <scope>NUCLEOTIDE SEQUENCE [LARGE SCALE GENOMIC DNA]</scope>
    <source>
        <strain evidence="13">SNUVETPUB-15-01</strain>
    </source>
</reference>
<comment type="similarity">
    <text evidence="1">Belongs to the N(4)/N(6)-methyltransferase family.</text>
</comment>
<evidence type="ECO:0000256" key="7">
    <source>
        <dbReference type="ARBA" id="ARBA00022747"/>
    </source>
</evidence>
<name>A0A2U8FFT5_9HELI</name>
<dbReference type="CDD" id="cd02440">
    <property type="entry name" value="AdoMet_MTases"/>
    <property type="match status" value="1"/>
</dbReference>
<evidence type="ECO:0000256" key="3">
    <source>
        <dbReference type="ARBA" id="ARBA00011900"/>
    </source>
</evidence>
<dbReference type="Pfam" id="PF01420">
    <property type="entry name" value="Methylase_S"/>
    <property type="match status" value="1"/>
</dbReference>
<dbReference type="Pfam" id="PF02384">
    <property type="entry name" value="N6_Mtase"/>
    <property type="match status" value="1"/>
</dbReference>
<dbReference type="OrthoDB" id="5298944at2"/>
<dbReference type="GO" id="GO:0009307">
    <property type="term" value="P:DNA restriction-modification system"/>
    <property type="evidence" value="ECO:0007669"/>
    <property type="project" value="UniProtKB-KW"/>
</dbReference>
<dbReference type="PANTHER" id="PTHR42933">
    <property type="entry name" value="SLR6095 PROTEIN"/>
    <property type="match status" value="1"/>
</dbReference>
<dbReference type="InterPro" id="IPR044946">
    <property type="entry name" value="Restrct_endonuc_typeI_TRD_sf"/>
</dbReference>
<keyword evidence="7" id="KW-0680">Restriction system</keyword>
<gene>
    <name evidence="12" type="ORF">CDV25_09090</name>
</gene>
<feature type="domain" description="Type I restriction modification DNA specificity" evidence="10">
    <location>
        <begin position="524"/>
        <end position="668"/>
    </location>
</feature>
<dbReference type="Gene3D" id="3.90.220.20">
    <property type="entry name" value="DNA methylase specificity domains"/>
    <property type="match status" value="1"/>
</dbReference>
<dbReference type="InterPro" id="IPR000055">
    <property type="entry name" value="Restrct_endonuc_typeI_TRD"/>
</dbReference>
<dbReference type="GO" id="GO:0003677">
    <property type="term" value="F:DNA binding"/>
    <property type="evidence" value="ECO:0007669"/>
    <property type="project" value="UniProtKB-KW"/>
</dbReference>
<feature type="domain" description="DNA methylase adenine-specific" evidence="11">
    <location>
        <begin position="4"/>
        <end position="213"/>
    </location>
</feature>
<dbReference type="GO" id="GO:0009007">
    <property type="term" value="F:site-specific DNA-methyltransferase (adenine-specific) activity"/>
    <property type="evidence" value="ECO:0007669"/>
    <property type="project" value="UniProtKB-EC"/>
</dbReference>
<dbReference type="InterPro" id="IPR003356">
    <property type="entry name" value="DNA_methylase_A-5"/>
</dbReference>
<dbReference type="GO" id="GO:0032259">
    <property type="term" value="P:methylation"/>
    <property type="evidence" value="ECO:0007669"/>
    <property type="project" value="UniProtKB-KW"/>
</dbReference>
<keyword evidence="6" id="KW-0949">S-adenosyl-L-methionine</keyword>
<evidence type="ECO:0000256" key="1">
    <source>
        <dbReference type="ARBA" id="ARBA00006594"/>
    </source>
</evidence>
<dbReference type="InterPro" id="IPR029063">
    <property type="entry name" value="SAM-dependent_MTases_sf"/>
</dbReference>
<dbReference type="InterPro" id="IPR051537">
    <property type="entry name" value="DNA_Adenine_Mtase"/>
</dbReference>
<evidence type="ECO:0000259" key="10">
    <source>
        <dbReference type="Pfam" id="PF01420"/>
    </source>
</evidence>
<evidence type="ECO:0000256" key="6">
    <source>
        <dbReference type="ARBA" id="ARBA00022691"/>
    </source>
</evidence>
<evidence type="ECO:0000259" key="11">
    <source>
        <dbReference type="Pfam" id="PF02384"/>
    </source>
</evidence>
<dbReference type="EC" id="2.1.1.72" evidence="3"/>
<keyword evidence="5" id="KW-0808">Transferase</keyword>
<organism evidence="12 13">
    <name type="scientific">Helicobacter apodemus</name>
    <dbReference type="NCBI Taxonomy" id="135569"/>
    <lineage>
        <taxon>Bacteria</taxon>
        <taxon>Pseudomonadati</taxon>
        <taxon>Campylobacterota</taxon>
        <taxon>Epsilonproteobacteria</taxon>
        <taxon>Campylobacterales</taxon>
        <taxon>Helicobacteraceae</taxon>
        <taxon>Helicobacter</taxon>
    </lineage>
</organism>
<keyword evidence="8" id="KW-0238">DNA-binding</keyword>
<dbReference type="SUPFAM" id="SSF53335">
    <property type="entry name" value="S-adenosyl-L-methionine-dependent methyltransferases"/>
    <property type="match status" value="1"/>
</dbReference>
<dbReference type="Gene3D" id="3.40.50.150">
    <property type="entry name" value="Vaccinia Virus protein VP39"/>
    <property type="match status" value="1"/>
</dbReference>
<dbReference type="PRINTS" id="PR00507">
    <property type="entry name" value="N12N6MTFRASE"/>
</dbReference>
<dbReference type="PROSITE" id="PS00092">
    <property type="entry name" value="N6_MTASE"/>
    <property type="match status" value="1"/>
</dbReference>
<evidence type="ECO:0000256" key="5">
    <source>
        <dbReference type="ARBA" id="ARBA00022679"/>
    </source>
</evidence>
<evidence type="ECO:0000256" key="4">
    <source>
        <dbReference type="ARBA" id="ARBA00022603"/>
    </source>
</evidence>
<dbReference type="Proteomes" id="UP000244890">
    <property type="component" value="Chromosome"/>
</dbReference>